<sequence>MMRCPLLVSVYLDLVILGFLQSRTALMSNRSHPTCNWRIRFNWAFADHILEPL</sequence>
<keyword evidence="3" id="KW-1185">Reference proteome</keyword>
<reference evidence="2 3" key="1">
    <citation type="journal article" date="2016" name="Mol. Biol. Evol.">
        <title>Comparative Genomics of Early-Diverging Mushroom-Forming Fungi Provides Insights into the Origins of Lignocellulose Decay Capabilities.</title>
        <authorList>
            <person name="Nagy L.G."/>
            <person name="Riley R."/>
            <person name="Tritt A."/>
            <person name="Adam C."/>
            <person name="Daum C."/>
            <person name="Floudas D."/>
            <person name="Sun H."/>
            <person name="Yadav J.S."/>
            <person name="Pangilinan J."/>
            <person name="Larsson K.H."/>
            <person name="Matsuura K."/>
            <person name="Barry K."/>
            <person name="Labutti K."/>
            <person name="Kuo R."/>
            <person name="Ohm R.A."/>
            <person name="Bhattacharya S.S."/>
            <person name="Shirouzu T."/>
            <person name="Yoshinaga Y."/>
            <person name="Martin F.M."/>
            <person name="Grigoriev I.V."/>
            <person name="Hibbett D.S."/>
        </authorList>
    </citation>
    <scope>NUCLEOTIDE SEQUENCE [LARGE SCALE GENOMIC DNA]</scope>
    <source>
        <strain evidence="2 3">L-15889</strain>
    </source>
</reference>
<proteinExistence type="predicted"/>
<evidence type="ECO:0000256" key="1">
    <source>
        <dbReference type="SAM" id="SignalP"/>
    </source>
</evidence>
<name>A0A165RTL6_9APHY</name>
<gene>
    <name evidence="2" type="ORF">DAEQUDRAFT_139314</name>
</gene>
<dbReference type="EMBL" id="KV429047">
    <property type="protein sequence ID" value="KZT71141.1"/>
    <property type="molecule type" value="Genomic_DNA"/>
</dbReference>
<protein>
    <submittedName>
        <fullName evidence="2">Uncharacterized protein</fullName>
    </submittedName>
</protein>
<evidence type="ECO:0000313" key="2">
    <source>
        <dbReference type="EMBL" id="KZT71141.1"/>
    </source>
</evidence>
<dbReference type="Proteomes" id="UP000076727">
    <property type="component" value="Unassembled WGS sequence"/>
</dbReference>
<organism evidence="2 3">
    <name type="scientific">Daedalea quercina L-15889</name>
    <dbReference type="NCBI Taxonomy" id="1314783"/>
    <lineage>
        <taxon>Eukaryota</taxon>
        <taxon>Fungi</taxon>
        <taxon>Dikarya</taxon>
        <taxon>Basidiomycota</taxon>
        <taxon>Agaricomycotina</taxon>
        <taxon>Agaricomycetes</taxon>
        <taxon>Polyporales</taxon>
        <taxon>Fomitopsis</taxon>
    </lineage>
</organism>
<keyword evidence="1" id="KW-0732">Signal</keyword>
<dbReference type="AlphaFoldDB" id="A0A165RTL6"/>
<feature type="chain" id="PRO_5007865996" evidence="1">
    <location>
        <begin position="26"/>
        <end position="53"/>
    </location>
</feature>
<feature type="signal peptide" evidence="1">
    <location>
        <begin position="1"/>
        <end position="25"/>
    </location>
</feature>
<evidence type="ECO:0000313" key="3">
    <source>
        <dbReference type="Proteomes" id="UP000076727"/>
    </source>
</evidence>
<accession>A0A165RTL6</accession>